<protein>
    <submittedName>
        <fullName evidence="1">Uncharacterized protein</fullName>
    </submittedName>
</protein>
<dbReference type="RefSeq" id="WP_394821815.1">
    <property type="nucleotide sequence ID" value="NZ_CP089984.1"/>
</dbReference>
<name>A0ABZ2LMT2_9BACT</name>
<evidence type="ECO:0000313" key="1">
    <source>
        <dbReference type="EMBL" id="WXB12199.1"/>
    </source>
</evidence>
<organism evidence="1 2">
    <name type="scientific">Pendulispora albinea</name>
    <dbReference type="NCBI Taxonomy" id="2741071"/>
    <lineage>
        <taxon>Bacteria</taxon>
        <taxon>Pseudomonadati</taxon>
        <taxon>Myxococcota</taxon>
        <taxon>Myxococcia</taxon>
        <taxon>Myxococcales</taxon>
        <taxon>Sorangiineae</taxon>
        <taxon>Pendulisporaceae</taxon>
        <taxon>Pendulispora</taxon>
    </lineage>
</organism>
<gene>
    <name evidence="1" type="ORF">LZC94_30640</name>
</gene>
<evidence type="ECO:0000313" key="2">
    <source>
        <dbReference type="Proteomes" id="UP001370348"/>
    </source>
</evidence>
<reference evidence="1 2" key="1">
    <citation type="submission" date="2021-12" db="EMBL/GenBank/DDBJ databases">
        <title>Discovery of the Pendulisporaceae a myxobacterial family with distinct sporulation behavior and unique specialized metabolism.</title>
        <authorList>
            <person name="Garcia R."/>
            <person name="Popoff A."/>
            <person name="Bader C.D."/>
            <person name="Loehr J."/>
            <person name="Walesch S."/>
            <person name="Walt C."/>
            <person name="Boldt J."/>
            <person name="Bunk B."/>
            <person name="Haeckl F.J.F.P.J."/>
            <person name="Gunesch A.P."/>
            <person name="Birkelbach J."/>
            <person name="Nuebel U."/>
            <person name="Pietschmann T."/>
            <person name="Bach T."/>
            <person name="Mueller R."/>
        </authorList>
    </citation>
    <scope>NUCLEOTIDE SEQUENCE [LARGE SCALE GENOMIC DNA]</scope>
    <source>
        <strain evidence="1 2">MSr11954</strain>
    </source>
</reference>
<dbReference type="EMBL" id="CP089984">
    <property type="protein sequence ID" value="WXB12199.1"/>
    <property type="molecule type" value="Genomic_DNA"/>
</dbReference>
<sequence length="179" mass="19773">MPEGDTETTDDFLSARCPDREVLRDLRKTKQANERYRDPAKAVADGFIASPVCSMTPFGARGYQYVHPARFGDTAPLPHDLTKPQLLLYVPGKNGKLELAAVSFMQYIYQDGAPYRGDEQHPPNPASIPPTPVLYKQSFAGPMAGHFIGQPWHFDITAWLWVDNPSGLFALGNPAVTCP</sequence>
<accession>A0ABZ2LMT2</accession>
<dbReference type="Proteomes" id="UP001370348">
    <property type="component" value="Chromosome"/>
</dbReference>
<proteinExistence type="predicted"/>
<keyword evidence="2" id="KW-1185">Reference proteome</keyword>